<dbReference type="Proteomes" id="UP000562415">
    <property type="component" value="Unassembled WGS sequence"/>
</dbReference>
<feature type="non-terminal residue" evidence="2">
    <location>
        <position position="80"/>
    </location>
</feature>
<proteinExistence type="predicted"/>
<feature type="non-terminal residue" evidence="2">
    <location>
        <position position="1"/>
    </location>
</feature>
<evidence type="ECO:0000313" key="2">
    <source>
        <dbReference type="EMBL" id="NWS44092.1"/>
    </source>
</evidence>
<feature type="region of interest" description="Disordered" evidence="1">
    <location>
        <begin position="58"/>
        <end position="80"/>
    </location>
</feature>
<protein>
    <submittedName>
        <fullName evidence="2">LRMP protein</fullName>
    </submittedName>
</protein>
<accession>A0A7K5FGP7</accession>
<organism evidence="2 3">
    <name type="scientific">Probosciger aterrimus</name>
    <name type="common">Palm cockatoo</name>
    <dbReference type="NCBI Taxonomy" id="141839"/>
    <lineage>
        <taxon>Eukaryota</taxon>
        <taxon>Metazoa</taxon>
        <taxon>Chordata</taxon>
        <taxon>Craniata</taxon>
        <taxon>Vertebrata</taxon>
        <taxon>Euteleostomi</taxon>
        <taxon>Archelosauria</taxon>
        <taxon>Archosauria</taxon>
        <taxon>Dinosauria</taxon>
        <taxon>Saurischia</taxon>
        <taxon>Theropoda</taxon>
        <taxon>Coelurosauria</taxon>
        <taxon>Aves</taxon>
        <taxon>Neognathae</taxon>
        <taxon>Neoaves</taxon>
        <taxon>Telluraves</taxon>
        <taxon>Australaves</taxon>
        <taxon>Psittaciformes</taxon>
        <taxon>Cacatuidae</taxon>
        <taxon>Probosciger</taxon>
    </lineage>
</organism>
<dbReference type="AlphaFoldDB" id="A0A7K5FGP7"/>
<dbReference type="OrthoDB" id="10062605at2759"/>
<feature type="compositionally biased region" description="Polar residues" evidence="1">
    <location>
        <begin position="59"/>
        <end position="74"/>
    </location>
</feature>
<evidence type="ECO:0000313" key="3">
    <source>
        <dbReference type="Proteomes" id="UP000562415"/>
    </source>
</evidence>
<evidence type="ECO:0000256" key="1">
    <source>
        <dbReference type="SAM" id="MobiDB-lite"/>
    </source>
</evidence>
<name>A0A7K5FGP7_PROAR</name>
<keyword evidence="3" id="KW-1185">Reference proteome</keyword>
<comment type="caution">
    <text evidence="2">The sequence shown here is derived from an EMBL/GenBank/DDBJ whole genome shotgun (WGS) entry which is preliminary data.</text>
</comment>
<gene>
    <name evidence="2" type="primary">Lrmp_0</name>
    <name evidence="2" type="ORF">PROATE_R08214</name>
</gene>
<sequence>RHHNPVDSICRKIKSIQMMDQVSNSALQIPKFQSRSFDSPQCNVKKNLEELLKKRTFKSHGSTDPHLTSPSCDSIFSADM</sequence>
<reference evidence="2 3" key="1">
    <citation type="submission" date="2019-09" db="EMBL/GenBank/DDBJ databases">
        <title>Bird 10,000 Genomes (B10K) Project - Family phase.</title>
        <authorList>
            <person name="Zhang G."/>
        </authorList>
    </citation>
    <scope>NUCLEOTIDE SEQUENCE [LARGE SCALE GENOMIC DNA]</scope>
    <source>
        <strain evidence="2">B10K-DU-017-47</strain>
    </source>
</reference>
<dbReference type="EMBL" id="VYZH01001818">
    <property type="protein sequence ID" value="NWS44092.1"/>
    <property type="molecule type" value="Genomic_DNA"/>
</dbReference>